<comment type="caution">
    <text evidence="2">The sequence shown here is derived from an EMBL/GenBank/DDBJ whole genome shotgun (WGS) entry which is preliminary data.</text>
</comment>
<dbReference type="Pfam" id="PF14559">
    <property type="entry name" value="TPR_19"/>
    <property type="match status" value="2"/>
</dbReference>
<feature type="repeat" description="TPR" evidence="1">
    <location>
        <begin position="129"/>
        <end position="162"/>
    </location>
</feature>
<organism evidence="2 3">
    <name type="scientific">Calditerrivibrio nitroreducens</name>
    <dbReference type="NCBI Taxonomy" id="477976"/>
    <lineage>
        <taxon>Bacteria</taxon>
        <taxon>Pseudomonadati</taxon>
        <taxon>Deferribacterota</taxon>
        <taxon>Deferribacteres</taxon>
        <taxon>Deferribacterales</taxon>
        <taxon>Calditerrivibrionaceae</taxon>
    </lineage>
</organism>
<dbReference type="PROSITE" id="PS50005">
    <property type="entry name" value="TPR"/>
    <property type="match status" value="4"/>
</dbReference>
<dbReference type="PANTHER" id="PTHR12558">
    <property type="entry name" value="CELL DIVISION CYCLE 16,23,27"/>
    <property type="match status" value="1"/>
</dbReference>
<feature type="repeat" description="TPR" evidence="1">
    <location>
        <begin position="25"/>
        <end position="58"/>
    </location>
</feature>
<dbReference type="EMBL" id="PNIN01000051">
    <property type="protein sequence ID" value="PMP70558.1"/>
    <property type="molecule type" value="Genomic_DNA"/>
</dbReference>
<dbReference type="PANTHER" id="PTHR12558:SF13">
    <property type="entry name" value="CELL DIVISION CYCLE PROTEIN 27 HOMOLOG"/>
    <property type="match status" value="1"/>
</dbReference>
<proteinExistence type="predicted"/>
<evidence type="ECO:0000313" key="2">
    <source>
        <dbReference type="EMBL" id="PMP70558.1"/>
    </source>
</evidence>
<dbReference type="InterPro" id="IPR011990">
    <property type="entry name" value="TPR-like_helical_dom_sf"/>
</dbReference>
<feature type="repeat" description="TPR" evidence="1">
    <location>
        <begin position="59"/>
        <end position="92"/>
    </location>
</feature>
<dbReference type="Proteomes" id="UP000242881">
    <property type="component" value="Unassembled WGS sequence"/>
</dbReference>
<feature type="repeat" description="TPR" evidence="1">
    <location>
        <begin position="163"/>
        <end position="196"/>
    </location>
</feature>
<dbReference type="Gene3D" id="1.25.40.10">
    <property type="entry name" value="Tetratricopeptide repeat domain"/>
    <property type="match status" value="2"/>
</dbReference>
<dbReference type="AlphaFoldDB" id="A0A2J6WJJ8"/>
<sequence>MKKILSVLILLYLVYGCSTKDVELAESHYKMGLAYLNSDTDYLSIVEFEKALAINPDDDRIYYAIATFYIKKNRILDAERYIKQALSLKPNELEYHNLLATIYATKNETLKAINIWKKIADDPKYPTPEVIYFNIASAYQQMENLSEAEFNYKKSIQANPRILNTYMTLSNLYIQQKRYKDAETILQQALDINPAFNQGKYQLARIYYLQNFNDKAITLLKEIITSEPNSKEAKDSIELLKEIGLR</sequence>
<dbReference type="SMART" id="SM00028">
    <property type="entry name" value="TPR"/>
    <property type="match status" value="5"/>
</dbReference>
<reference evidence="2 3" key="1">
    <citation type="submission" date="2018-01" db="EMBL/GenBank/DDBJ databases">
        <title>Metagenomic assembled genomes from two thermal pools in the Uzon Caldera, Kamchatka, Russia.</title>
        <authorList>
            <person name="Wilkins L."/>
            <person name="Ettinger C."/>
        </authorList>
    </citation>
    <scope>NUCLEOTIDE SEQUENCE [LARGE SCALE GENOMIC DNA]</scope>
    <source>
        <strain evidence="2">ZAV-05</strain>
    </source>
</reference>
<dbReference type="PROSITE" id="PS51257">
    <property type="entry name" value="PROKAR_LIPOPROTEIN"/>
    <property type="match status" value="1"/>
</dbReference>
<dbReference type="SUPFAM" id="SSF48452">
    <property type="entry name" value="TPR-like"/>
    <property type="match status" value="1"/>
</dbReference>
<accession>A0A2J6WJJ8</accession>
<dbReference type="InterPro" id="IPR019734">
    <property type="entry name" value="TPR_rpt"/>
</dbReference>
<keyword evidence="1" id="KW-0802">TPR repeat</keyword>
<dbReference type="Pfam" id="PF13181">
    <property type="entry name" value="TPR_8"/>
    <property type="match status" value="1"/>
</dbReference>
<name>A0A2J6WJJ8_9BACT</name>
<evidence type="ECO:0000256" key="1">
    <source>
        <dbReference type="PROSITE-ProRule" id="PRU00339"/>
    </source>
</evidence>
<gene>
    <name evidence="2" type="ORF">C0187_05260</name>
</gene>
<evidence type="ECO:0000313" key="3">
    <source>
        <dbReference type="Proteomes" id="UP000242881"/>
    </source>
</evidence>
<protein>
    <submittedName>
        <fullName evidence="2">Uncharacterized protein</fullName>
    </submittedName>
</protein>